<name>A0A5N6UWV6_ASPTM</name>
<gene>
    <name evidence="1" type="ORF">BDV40DRAFT_263709</name>
</gene>
<keyword evidence="2" id="KW-1185">Reference proteome</keyword>
<sequence>MTNEPFIFPVTNPDRSWILFKLFHANSTLTKERKLLGGWYGSNRKPQRLIRKEP</sequence>
<reference evidence="1 2" key="1">
    <citation type="submission" date="2019-04" db="EMBL/GenBank/DDBJ databases">
        <title>Friends and foes A comparative genomics study of 23 Aspergillus species from section Flavi.</title>
        <authorList>
            <consortium name="DOE Joint Genome Institute"/>
            <person name="Kjaerbolling I."/>
            <person name="Vesth T."/>
            <person name="Frisvad J.C."/>
            <person name="Nybo J.L."/>
            <person name="Theobald S."/>
            <person name="Kildgaard S."/>
            <person name="Isbrandt T."/>
            <person name="Kuo A."/>
            <person name="Sato A."/>
            <person name="Lyhne E.K."/>
            <person name="Kogle M.E."/>
            <person name="Wiebenga A."/>
            <person name="Kun R.S."/>
            <person name="Lubbers R.J."/>
            <person name="Makela M.R."/>
            <person name="Barry K."/>
            <person name="Chovatia M."/>
            <person name="Clum A."/>
            <person name="Daum C."/>
            <person name="Haridas S."/>
            <person name="He G."/>
            <person name="LaButti K."/>
            <person name="Lipzen A."/>
            <person name="Mondo S."/>
            <person name="Riley R."/>
            <person name="Salamov A."/>
            <person name="Simmons B.A."/>
            <person name="Magnuson J.K."/>
            <person name="Henrissat B."/>
            <person name="Mortensen U.H."/>
            <person name="Larsen T.O."/>
            <person name="Devries R.P."/>
            <person name="Grigoriev I.V."/>
            <person name="Machida M."/>
            <person name="Baker S.E."/>
            <person name="Andersen M.R."/>
        </authorList>
    </citation>
    <scope>NUCLEOTIDE SEQUENCE [LARGE SCALE GENOMIC DNA]</scope>
    <source>
        <strain evidence="1 2">CBS 117626</strain>
    </source>
</reference>
<dbReference type="EMBL" id="ML738621">
    <property type="protein sequence ID" value="KAE8163084.1"/>
    <property type="molecule type" value="Genomic_DNA"/>
</dbReference>
<proteinExistence type="predicted"/>
<dbReference type="Proteomes" id="UP000326950">
    <property type="component" value="Unassembled WGS sequence"/>
</dbReference>
<dbReference type="OrthoDB" id="197419at2759"/>
<accession>A0A5N6UWV6</accession>
<evidence type="ECO:0000313" key="2">
    <source>
        <dbReference type="Proteomes" id="UP000326950"/>
    </source>
</evidence>
<evidence type="ECO:0000313" key="1">
    <source>
        <dbReference type="EMBL" id="KAE8163084.1"/>
    </source>
</evidence>
<dbReference type="AlphaFoldDB" id="A0A5N6UWV6"/>
<protein>
    <submittedName>
        <fullName evidence="1">Uncharacterized protein</fullName>
    </submittedName>
</protein>
<organism evidence="1 2">
    <name type="scientific">Aspergillus tamarii</name>
    <dbReference type="NCBI Taxonomy" id="41984"/>
    <lineage>
        <taxon>Eukaryota</taxon>
        <taxon>Fungi</taxon>
        <taxon>Dikarya</taxon>
        <taxon>Ascomycota</taxon>
        <taxon>Pezizomycotina</taxon>
        <taxon>Eurotiomycetes</taxon>
        <taxon>Eurotiomycetidae</taxon>
        <taxon>Eurotiales</taxon>
        <taxon>Aspergillaceae</taxon>
        <taxon>Aspergillus</taxon>
        <taxon>Aspergillus subgen. Circumdati</taxon>
    </lineage>
</organism>